<feature type="binding site" evidence="11">
    <location>
        <position position="174"/>
    </location>
    <ligand>
        <name>substrate</name>
    </ligand>
</feature>
<dbReference type="GO" id="GO:0005886">
    <property type="term" value="C:plasma membrane"/>
    <property type="evidence" value="ECO:0007669"/>
    <property type="project" value="UniProtKB-SubCell"/>
</dbReference>
<feature type="binding site" evidence="11">
    <location>
        <position position="269"/>
    </location>
    <ligand>
        <name>FMN</name>
        <dbReference type="ChEBI" id="CHEBI:58210"/>
    </ligand>
</feature>
<feature type="domain" description="Dihydroorotate dehydrogenase catalytic" evidence="12">
    <location>
        <begin position="52"/>
        <end position="335"/>
    </location>
</feature>
<dbReference type="PANTHER" id="PTHR48109:SF4">
    <property type="entry name" value="DIHYDROOROTATE DEHYDROGENASE (QUINONE), MITOCHONDRIAL"/>
    <property type="match status" value="1"/>
</dbReference>
<sequence length="344" mass="38279">MCWHKAYRLSRPLIKFIDPETAHDLSLKVLSTFCKDSATPPEIYPLKRNRIVFRNRIGLAAGFDKNGKHIDSLSSLGFGFIEVGTVTPKPEPGNTRPRLFRSFSERAIINRMGFNNDGIDVLSRRLKNSNYRKSGGVLGVNIGKNVLTTQENSHEDYLTCIEKVYSLCDYIAINISSPNTAGLRELQQHQLLKKLISKIKIKQQEMREKTGQHTPIFVKFSPDLSQLNISKVCEVLSEEEVEGIILTNTTTERPINDEHLQKEKGGLSGSPLMSQSTKVLKEFSSRLSGSDITIIGVGGICSAKDAQEKFDNGAHLIQLYSGLIFEGPNLINRCISDTLPQSGS</sequence>
<feature type="binding site" evidence="11">
    <location>
        <position position="85"/>
    </location>
    <ligand>
        <name>FMN</name>
        <dbReference type="ChEBI" id="CHEBI:58210"/>
    </ligand>
</feature>
<comment type="function">
    <text evidence="1 11">Catalyzes the conversion of dihydroorotate to orotate with quinone as electron acceptor.</text>
</comment>
<feature type="binding site" evidence="11">
    <location>
        <position position="179"/>
    </location>
    <ligand>
        <name>substrate</name>
    </ligand>
</feature>
<feature type="binding site" evidence="11">
    <location>
        <position position="65"/>
    </location>
    <ligand>
        <name>substrate</name>
    </ligand>
</feature>
<evidence type="ECO:0000256" key="9">
    <source>
        <dbReference type="ARBA" id="ARBA00023136"/>
    </source>
</evidence>
<dbReference type="UniPathway" id="UPA00070">
    <property type="reaction ID" value="UER00946"/>
</dbReference>
<feature type="binding site" evidence="11">
    <location>
        <position position="299"/>
    </location>
    <ligand>
        <name>FMN</name>
        <dbReference type="ChEBI" id="CHEBI:58210"/>
    </ligand>
</feature>
<feature type="binding site" evidence="11">
    <location>
        <begin position="61"/>
        <end position="65"/>
    </location>
    <ligand>
        <name>FMN</name>
        <dbReference type="ChEBI" id="CHEBI:58210"/>
    </ligand>
</feature>
<dbReference type="PROSITE" id="PS00912">
    <property type="entry name" value="DHODEHASE_2"/>
    <property type="match status" value="1"/>
</dbReference>
<dbReference type="AlphaFoldDB" id="A0A0S4M0Y3"/>
<dbReference type="SUPFAM" id="SSF51395">
    <property type="entry name" value="FMN-linked oxidoreductases"/>
    <property type="match status" value="1"/>
</dbReference>
<dbReference type="GO" id="GO:0044205">
    <property type="term" value="P:'de novo' UMP biosynthetic process"/>
    <property type="evidence" value="ECO:0007669"/>
    <property type="project" value="UniProtKB-UniRule"/>
</dbReference>
<feature type="binding site" evidence="11">
    <location>
        <begin position="320"/>
        <end position="321"/>
    </location>
    <ligand>
        <name>FMN</name>
        <dbReference type="ChEBI" id="CHEBI:58210"/>
    </ligand>
</feature>
<dbReference type="InterPro" id="IPR001295">
    <property type="entry name" value="Dihydroorotate_DH_CS"/>
</dbReference>
<feature type="binding site" evidence="11">
    <location>
        <position position="174"/>
    </location>
    <ligand>
        <name>FMN</name>
        <dbReference type="ChEBI" id="CHEBI:58210"/>
    </ligand>
</feature>
<dbReference type="PATRIC" id="fig|1561003.3.peg.34"/>
<accession>A0A0S4M0Y3</accession>
<feature type="active site" description="Nucleophile" evidence="11">
    <location>
        <position position="177"/>
    </location>
</feature>
<dbReference type="GO" id="GO:0005737">
    <property type="term" value="C:cytoplasm"/>
    <property type="evidence" value="ECO:0007669"/>
    <property type="project" value="InterPro"/>
</dbReference>
<dbReference type="InterPro" id="IPR050074">
    <property type="entry name" value="DHO_dehydrogenase"/>
</dbReference>
<dbReference type="Gene3D" id="3.20.20.70">
    <property type="entry name" value="Aldolase class I"/>
    <property type="match status" value="1"/>
</dbReference>
<keyword evidence="7 11" id="KW-0665">Pyrimidine biosynthesis</keyword>
<evidence type="ECO:0000313" key="13">
    <source>
        <dbReference type="EMBL" id="CUT16896.1"/>
    </source>
</evidence>
<evidence type="ECO:0000256" key="7">
    <source>
        <dbReference type="ARBA" id="ARBA00022975"/>
    </source>
</evidence>
<evidence type="ECO:0000256" key="6">
    <source>
        <dbReference type="ARBA" id="ARBA00022643"/>
    </source>
</evidence>
<feature type="binding site" evidence="11">
    <location>
        <position position="219"/>
    </location>
    <ligand>
        <name>FMN</name>
        <dbReference type="ChEBI" id="CHEBI:58210"/>
    </ligand>
</feature>
<reference evidence="14" key="1">
    <citation type="submission" date="2015-11" db="EMBL/GenBank/DDBJ databases">
        <authorList>
            <person name="Seth-Smith H.M.B."/>
        </authorList>
    </citation>
    <scope>NUCLEOTIDE SEQUENCE [LARGE SCALE GENOMIC DNA]</scope>
    <source>
        <strain evidence="14">2013Ark11</strain>
    </source>
</reference>
<comment type="cofactor">
    <cofactor evidence="11">
        <name>FMN</name>
        <dbReference type="ChEBI" id="CHEBI:58210"/>
    </cofactor>
    <text evidence="11">Binds 1 FMN per subunit.</text>
</comment>
<comment type="similarity">
    <text evidence="4 11">Belongs to the dihydroorotate dehydrogenase family. Type 2 subfamily.</text>
</comment>
<feature type="binding site" evidence="11">
    <location>
        <position position="141"/>
    </location>
    <ligand>
        <name>FMN</name>
        <dbReference type="ChEBI" id="CHEBI:58210"/>
    </ligand>
</feature>
<keyword evidence="11" id="KW-1003">Cell membrane</keyword>
<comment type="pathway">
    <text evidence="3 11">Pyrimidine metabolism; UMP biosynthesis via de novo pathway; orotate from (S)-dihydroorotate (quinone route): step 1/1.</text>
</comment>
<dbReference type="CDD" id="cd04738">
    <property type="entry name" value="DHOD_2_like"/>
    <property type="match status" value="1"/>
</dbReference>
<evidence type="ECO:0000256" key="4">
    <source>
        <dbReference type="ARBA" id="ARBA00005359"/>
    </source>
</evidence>
<dbReference type="NCBIfam" id="TIGR01036">
    <property type="entry name" value="pyrD_sub2"/>
    <property type="match status" value="1"/>
</dbReference>
<dbReference type="InterPro" id="IPR005719">
    <property type="entry name" value="Dihydroorotate_DH_2"/>
</dbReference>
<dbReference type="EC" id="1.3.5.2" evidence="11"/>
<dbReference type="InterPro" id="IPR013785">
    <property type="entry name" value="Aldolase_TIM"/>
</dbReference>
<feature type="binding site" evidence="11">
    <location>
        <position position="247"/>
    </location>
    <ligand>
        <name>FMN</name>
        <dbReference type="ChEBI" id="CHEBI:58210"/>
    </ligand>
</feature>
<keyword evidence="8 11" id="KW-0560">Oxidoreductase</keyword>
<protein>
    <recommendedName>
        <fullName evidence="11">Dihydroorotate dehydrogenase (quinone)</fullName>
        <ecNumber evidence="11">1.3.5.2</ecNumber>
    </recommendedName>
    <alternativeName>
        <fullName evidence="11">DHOdehase</fullName>
        <shortName evidence="11">DHOD</shortName>
        <shortName evidence="11">DHODase</shortName>
    </alternativeName>
    <alternativeName>
        <fullName evidence="11">Dihydroorotate oxidase</fullName>
    </alternativeName>
</protein>
<evidence type="ECO:0000256" key="5">
    <source>
        <dbReference type="ARBA" id="ARBA00022630"/>
    </source>
</evidence>
<dbReference type="RefSeq" id="WP_092342412.1">
    <property type="nucleotide sequence ID" value="NZ_FLSL01000084.1"/>
</dbReference>
<dbReference type="Pfam" id="PF01180">
    <property type="entry name" value="DHO_dh"/>
    <property type="match status" value="1"/>
</dbReference>
<dbReference type="GO" id="GO:0006207">
    <property type="term" value="P:'de novo' pyrimidine nucleobase biosynthetic process"/>
    <property type="evidence" value="ECO:0007669"/>
    <property type="project" value="UniProtKB-UniRule"/>
</dbReference>
<keyword evidence="6 11" id="KW-0288">FMN</keyword>
<comment type="catalytic activity">
    <reaction evidence="10 11">
        <text>(S)-dihydroorotate + a quinone = orotate + a quinol</text>
        <dbReference type="Rhea" id="RHEA:30187"/>
        <dbReference type="ChEBI" id="CHEBI:24646"/>
        <dbReference type="ChEBI" id="CHEBI:30839"/>
        <dbReference type="ChEBI" id="CHEBI:30864"/>
        <dbReference type="ChEBI" id="CHEBI:132124"/>
        <dbReference type="EC" id="1.3.5.2"/>
    </reaction>
</comment>
<dbReference type="NCBIfam" id="NF003652">
    <property type="entry name" value="PRK05286.2-5"/>
    <property type="match status" value="1"/>
</dbReference>
<feature type="binding site" evidence="11">
    <location>
        <begin position="248"/>
        <end position="249"/>
    </location>
    <ligand>
        <name>substrate</name>
    </ligand>
</feature>
<evidence type="ECO:0000256" key="1">
    <source>
        <dbReference type="ARBA" id="ARBA00003125"/>
    </source>
</evidence>
<evidence type="ECO:0000256" key="3">
    <source>
        <dbReference type="ARBA" id="ARBA00005161"/>
    </source>
</evidence>
<name>A0A0S4M0Y3_9BURK</name>
<feature type="binding site" evidence="11">
    <location>
        <begin position="110"/>
        <end position="114"/>
    </location>
    <ligand>
        <name>substrate</name>
    </ligand>
</feature>
<evidence type="ECO:0000256" key="2">
    <source>
        <dbReference type="ARBA" id="ARBA00004370"/>
    </source>
</evidence>
<keyword evidence="9 11" id="KW-0472">Membrane</keyword>
<comment type="subcellular location">
    <subcellularLocation>
        <location evidence="11">Cell membrane</location>
        <topology evidence="11">Peripheral membrane protein</topology>
    </subcellularLocation>
    <subcellularLocation>
        <location evidence="2">Membrane</location>
    </subcellularLocation>
</comment>
<evidence type="ECO:0000313" key="14">
    <source>
        <dbReference type="Proteomes" id="UP000198651"/>
    </source>
</evidence>
<evidence type="ECO:0000256" key="11">
    <source>
        <dbReference type="HAMAP-Rule" id="MF_00225"/>
    </source>
</evidence>
<keyword evidence="5 11" id="KW-0285">Flavoprotein</keyword>
<dbReference type="HAMAP" id="MF_00225">
    <property type="entry name" value="DHO_dh_type2"/>
    <property type="match status" value="1"/>
</dbReference>
<keyword evidence="14" id="KW-1185">Reference proteome</keyword>
<evidence type="ECO:0000259" key="12">
    <source>
        <dbReference type="Pfam" id="PF01180"/>
    </source>
</evidence>
<dbReference type="InterPro" id="IPR005720">
    <property type="entry name" value="Dihydroorotate_DH_cat"/>
</dbReference>
<organism evidence="13 14">
    <name type="scientific">Candidatus Ichthyocystis hellenicum</name>
    <dbReference type="NCBI Taxonomy" id="1561003"/>
    <lineage>
        <taxon>Bacteria</taxon>
        <taxon>Pseudomonadati</taxon>
        <taxon>Pseudomonadota</taxon>
        <taxon>Betaproteobacteria</taxon>
        <taxon>Burkholderiales</taxon>
        <taxon>Candidatus Ichthyocystis</taxon>
    </lineage>
</organism>
<comment type="subunit">
    <text evidence="11">Monomer.</text>
</comment>
<dbReference type="InterPro" id="IPR012135">
    <property type="entry name" value="Dihydroorotate_DH_1_2"/>
</dbReference>
<dbReference type="EMBL" id="LN906597">
    <property type="protein sequence ID" value="CUT16896.1"/>
    <property type="molecule type" value="Genomic_DNA"/>
</dbReference>
<dbReference type="Proteomes" id="UP000198651">
    <property type="component" value="Chromosome I"/>
</dbReference>
<dbReference type="STRING" id="1561003.Ark11_0035"/>
<dbReference type="PANTHER" id="PTHR48109">
    <property type="entry name" value="DIHYDROOROTATE DEHYDROGENASE (QUINONE), MITOCHONDRIAL-RELATED"/>
    <property type="match status" value="1"/>
</dbReference>
<proteinExistence type="inferred from homology"/>
<dbReference type="PIRSF" id="PIRSF000164">
    <property type="entry name" value="DHO_oxidase"/>
    <property type="match status" value="1"/>
</dbReference>
<evidence type="ECO:0000256" key="8">
    <source>
        <dbReference type="ARBA" id="ARBA00023002"/>
    </source>
</evidence>
<gene>
    <name evidence="11 13" type="primary">pyrD</name>
    <name evidence="13" type="ORF">Ark11_0035</name>
</gene>
<dbReference type="OrthoDB" id="9802377at2"/>
<dbReference type="NCBIfam" id="NF003645">
    <property type="entry name" value="PRK05286.1-2"/>
    <property type="match status" value="1"/>
</dbReference>
<dbReference type="GO" id="GO:0106430">
    <property type="term" value="F:dihydroorotate dehydrogenase (quinone) activity"/>
    <property type="evidence" value="ECO:0007669"/>
    <property type="project" value="UniProtKB-EC"/>
</dbReference>
<evidence type="ECO:0000256" key="10">
    <source>
        <dbReference type="ARBA" id="ARBA00048639"/>
    </source>
</evidence>